<dbReference type="Pfam" id="PF13676">
    <property type="entry name" value="TIR_2"/>
    <property type="match status" value="1"/>
</dbReference>
<dbReference type="InterPro" id="IPR027417">
    <property type="entry name" value="P-loop_NTPase"/>
</dbReference>
<dbReference type="InterPro" id="IPR032675">
    <property type="entry name" value="LRR_dom_sf"/>
</dbReference>
<dbReference type="SMART" id="SM00255">
    <property type="entry name" value="TIR"/>
    <property type="match status" value="1"/>
</dbReference>
<dbReference type="Gene3D" id="3.30.310.200">
    <property type="match status" value="1"/>
</dbReference>
<dbReference type="PANTHER" id="PTHR46652">
    <property type="entry name" value="LEUCINE-RICH REPEAT AND IQ DOMAIN-CONTAINING PROTEIN 1-RELATED"/>
    <property type="match status" value="1"/>
</dbReference>
<dbReference type="SUPFAM" id="SSF52540">
    <property type="entry name" value="P-loop containing nucleoside triphosphate hydrolases"/>
    <property type="match status" value="1"/>
</dbReference>
<dbReference type="PROSITE" id="PS50104">
    <property type="entry name" value="TIR"/>
    <property type="match status" value="1"/>
</dbReference>
<gene>
    <name evidence="4" type="ORF">A3860_28030</name>
</gene>
<evidence type="ECO:0000256" key="2">
    <source>
        <dbReference type="ARBA" id="ARBA00022737"/>
    </source>
</evidence>
<dbReference type="EMBL" id="LVYD01000050">
    <property type="protein sequence ID" value="OQP62542.1"/>
    <property type="molecule type" value="Genomic_DNA"/>
</dbReference>
<dbReference type="SUPFAM" id="SSF52200">
    <property type="entry name" value="Toll/Interleukin receptor TIR domain"/>
    <property type="match status" value="1"/>
</dbReference>
<evidence type="ECO:0000259" key="3">
    <source>
        <dbReference type="PROSITE" id="PS50104"/>
    </source>
</evidence>
<dbReference type="InterPro" id="IPR036388">
    <property type="entry name" value="WH-like_DNA-bd_sf"/>
</dbReference>
<dbReference type="Pfam" id="PF08477">
    <property type="entry name" value="Roc"/>
    <property type="match status" value="1"/>
</dbReference>
<dbReference type="PANTHER" id="PTHR46652:SF3">
    <property type="entry name" value="LEUCINE-RICH REPEAT-CONTAINING PROTEIN 9"/>
    <property type="match status" value="1"/>
</dbReference>
<dbReference type="Pfam" id="PF16095">
    <property type="entry name" value="COR-A"/>
    <property type="match status" value="1"/>
</dbReference>
<dbReference type="STRING" id="1703345.A3860_28030"/>
<name>A0A1V9FW17_9BACT</name>
<dbReference type="Gene3D" id="1.10.10.2200">
    <property type="match status" value="1"/>
</dbReference>
<dbReference type="InterPro" id="IPR000157">
    <property type="entry name" value="TIR_dom"/>
</dbReference>
<dbReference type="InterPro" id="IPR050836">
    <property type="entry name" value="SDS22/Internalin_LRR"/>
</dbReference>
<evidence type="ECO:0000313" key="4">
    <source>
        <dbReference type="EMBL" id="OQP62542.1"/>
    </source>
</evidence>
<accession>A0A1V9FW17</accession>
<dbReference type="Pfam" id="PF25497">
    <property type="entry name" value="COR-B"/>
    <property type="match status" value="1"/>
</dbReference>
<dbReference type="InterPro" id="IPR032171">
    <property type="entry name" value="COR-A"/>
</dbReference>
<sequence length="898" mass="103520">MSDLALKVINECLETKDPYLDLGRCFLTDHDFVRGSPVDIALRKCQFVRTLNLSNIWYDYDKLGFQHSKNKGKPNHLSLCPQALIALKELSGLIIAGDIGTTWDIINTEPLASLTQLTHLDLSHNKIRELKGLDQLTHLQSLILRHNLFKDVNGLAQLSNLKRLVIIENQISDITPLRPLFQRAKDPSKLVLKPRWETAKDEINVSDNPITTPPKEIVEQGNDAVLRYFERISNEGIDYLYEAKLTLVGEGNAGKTSLQKRLVNDIAPLPTEDDRTRGILIIDWAYEGPGEKKHIAHIWDFGGQDVYYPVHRFFLTEDSVFVLLASTRQTLHYFDYWIPTIFQFGGNSPIIIGQTCHQGNKVPWNDLGYYLSNDDFNIIKTGQRPYIELNLLNNNEGLKEIKKAIIDQIELLPHYGKGVPKSWIPAREAIAETAKTKDCISFEDFTKICLKTNAEKFASKIDVEDFAHFLHALGIVLWYSDIEELQHWVILQPEWAMNAVYKIIDDDTIQERRGHISATDFSRIWAEKCYEYRFEILKKMLQVFKIAFRKKHEKLDFIIPCRLDSIPHELIWKDDAKYLRLVYKYNFMPRGLVNQLSADLSRHIKSDSDVWNNAVNFEHKDTKAQAQVVEDFYNRSISIRVTGKDARGLMMLIIEAMRDVIDSYKRVTPSIIVPCPCQECKRSDNPTTFEYEKLLKWSETKPSVHCNEGDVKLPIEELLYNVGLTNDKKKTRPLKAFISYSKHDGELAKNGGNYLDAFKKHLSPLSTHTELIQPWDDTLLIAGEDWDKKIREQLNTCDIIFLLISPDFLNTKYIQDTELQIAIKRHENRECIVVPVIVRACGWTDIPMLSKLSALPRKGDAVASWKNNINWQTIDDAWKHVYDEVKKLIDQFAKKTAE</sequence>
<dbReference type="InterPro" id="IPR035897">
    <property type="entry name" value="Toll_tir_struct_dom_sf"/>
</dbReference>
<proteinExistence type="predicted"/>
<comment type="caution">
    <text evidence="4">The sequence shown here is derived from an EMBL/GenBank/DDBJ whole genome shotgun (WGS) entry which is preliminary data.</text>
</comment>
<dbReference type="Gene3D" id="3.80.10.10">
    <property type="entry name" value="Ribonuclease Inhibitor"/>
    <property type="match status" value="1"/>
</dbReference>
<dbReference type="AlphaFoldDB" id="A0A1V9FW17"/>
<organism evidence="4 5">
    <name type="scientific">Niastella vici</name>
    <dbReference type="NCBI Taxonomy" id="1703345"/>
    <lineage>
        <taxon>Bacteria</taxon>
        <taxon>Pseudomonadati</taxon>
        <taxon>Bacteroidota</taxon>
        <taxon>Chitinophagia</taxon>
        <taxon>Chitinophagales</taxon>
        <taxon>Chitinophagaceae</taxon>
        <taxon>Niastella</taxon>
    </lineage>
</organism>
<keyword evidence="5" id="KW-1185">Reference proteome</keyword>
<protein>
    <recommendedName>
        <fullName evidence="3">TIR domain-containing protein</fullName>
    </recommendedName>
</protein>
<dbReference type="SMART" id="SM00365">
    <property type="entry name" value="LRR_SD22"/>
    <property type="match status" value="2"/>
</dbReference>
<evidence type="ECO:0000313" key="5">
    <source>
        <dbReference type="Proteomes" id="UP000192796"/>
    </source>
</evidence>
<dbReference type="InterPro" id="IPR001611">
    <property type="entry name" value="Leu-rich_rpt"/>
</dbReference>
<reference evidence="4 5" key="1">
    <citation type="submission" date="2016-03" db="EMBL/GenBank/DDBJ databases">
        <title>Niastella vici sp. nov., isolated from farmland soil.</title>
        <authorList>
            <person name="Chen L."/>
            <person name="Wang D."/>
            <person name="Yang S."/>
            <person name="Wang G."/>
        </authorList>
    </citation>
    <scope>NUCLEOTIDE SEQUENCE [LARGE SCALE GENOMIC DNA]</scope>
    <source>
        <strain evidence="4 5">DJ57</strain>
    </source>
</reference>
<evidence type="ECO:0000256" key="1">
    <source>
        <dbReference type="ARBA" id="ARBA00022614"/>
    </source>
</evidence>
<dbReference type="InterPro" id="IPR057263">
    <property type="entry name" value="COR-B"/>
</dbReference>
<dbReference type="SUPFAM" id="SSF52058">
    <property type="entry name" value="L domain-like"/>
    <property type="match status" value="1"/>
</dbReference>
<dbReference type="Proteomes" id="UP000192796">
    <property type="component" value="Unassembled WGS sequence"/>
</dbReference>
<dbReference type="InterPro" id="IPR025875">
    <property type="entry name" value="Leu-rich_rpt_4"/>
</dbReference>
<dbReference type="Gene3D" id="3.30.70.1390">
    <property type="entry name" value="ROC domain from the Parkinson's disease-associated leucine-rich repeat kinase 2"/>
    <property type="match status" value="1"/>
</dbReference>
<keyword evidence="1" id="KW-0433">Leucine-rich repeat</keyword>
<feature type="domain" description="TIR" evidence="3">
    <location>
        <begin position="732"/>
        <end position="898"/>
    </location>
</feature>
<dbReference type="PROSITE" id="PS51450">
    <property type="entry name" value="LRR"/>
    <property type="match status" value="3"/>
</dbReference>
<dbReference type="Gene3D" id="1.10.10.10">
    <property type="entry name" value="Winged helix-like DNA-binding domain superfamily/Winged helix DNA-binding domain"/>
    <property type="match status" value="1"/>
</dbReference>
<dbReference type="Gene3D" id="3.40.50.10140">
    <property type="entry name" value="Toll/interleukin-1 receptor homology (TIR) domain"/>
    <property type="match status" value="1"/>
</dbReference>
<dbReference type="GO" id="GO:0007165">
    <property type="term" value="P:signal transduction"/>
    <property type="evidence" value="ECO:0007669"/>
    <property type="project" value="InterPro"/>
</dbReference>
<keyword evidence="2" id="KW-0677">Repeat</keyword>
<dbReference type="Pfam" id="PF12799">
    <property type="entry name" value="LRR_4"/>
    <property type="match status" value="1"/>
</dbReference>